<feature type="domain" description="UBC core" evidence="2">
    <location>
        <begin position="1"/>
        <end position="90"/>
    </location>
</feature>
<reference evidence="3" key="1">
    <citation type="journal article" date="2019" name="G3 (Bethesda)">
        <title>Genome Assemblies of Two Rare Opportunistic Yeast Pathogens: Diutina rugosa (syn. Candida rugosa) and Trichomonascus ciferrii (syn. Candida ciferrii).</title>
        <authorList>
            <person name="Mixao V."/>
            <person name="Saus E."/>
            <person name="Hansen A.P."/>
            <person name="Lass-Florl C."/>
            <person name="Gabaldon T."/>
        </authorList>
    </citation>
    <scope>NUCLEOTIDE SEQUENCE</scope>
    <source>
        <strain evidence="3">CBS 4856</strain>
    </source>
</reference>
<feature type="compositionally biased region" description="Polar residues" evidence="1">
    <location>
        <begin position="93"/>
        <end position="126"/>
    </location>
</feature>
<dbReference type="EMBL" id="SWFS01000066">
    <property type="protein sequence ID" value="KAA8917094.1"/>
    <property type="molecule type" value="Genomic_DNA"/>
</dbReference>
<sequence length="159" mass="17958">MITPSGRFKTNTRLCLSISDYHPKTWNPAWSVSTILTGLLSFMVSDETTAGSIATSDDQKREYAKKSHSWNLNNPQFLEHFCDKVEENKEQILKQQQPTKQTIPSEKQSTTVQSDQPQETQPIATDKSGFSSTQKVICVCLIFFSWILASRILGDVNVK</sequence>
<dbReference type="SUPFAM" id="SSF54495">
    <property type="entry name" value="UBC-like"/>
    <property type="match status" value="1"/>
</dbReference>
<dbReference type="OrthoDB" id="1158011at2759"/>
<dbReference type="PROSITE" id="PS50127">
    <property type="entry name" value="UBC_2"/>
    <property type="match status" value="1"/>
</dbReference>
<comment type="caution">
    <text evidence="3">The sequence shown here is derived from an EMBL/GenBank/DDBJ whole genome shotgun (WGS) entry which is preliminary data.</text>
</comment>
<organism evidence="3 4">
    <name type="scientific">Trichomonascus ciferrii</name>
    <dbReference type="NCBI Taxonomy" id="44093"/>
    <lineage>
        <taxon>Eukaryota</taxon>
        <taxon>Fungi</taxon>
        <taxon>Dikarya</taxon>
        <taxon>Ascomycota</taxon>
        <taxon>Saccharomycotina</taxon>
        <taxon>Dipodascomycetes</taxon>
        <taxon>Dipodascales</taxon>
        <taxon>Trichomonascaceae</taxon>
        <taxon>Trichomonascus</taxon>
        <taxon>Trichomonascus ciferrii complex</taxon>
    </lineage>
</organism>
<evidence type="ECO:0000259" key="2">
    <source>
        <dbReference type="PROSITE" id="PS50127"/>
    </source>
</evidence>
<feature type="region of interest" description="Disordered" evidence="1">
    <location>
        <begin position="92"/>
        <end position="126"/>
    </location>
</feature>
<name>A0A642VCY6_9ASCO</name>
<evidence type="ECO:0000313" key="4">
    <source>
        <dbReference type="Proteomes" id="UP000761534"/>
    </source>
</evidence>
<evidence type="ECO:0000256" key="1">
    <source>
        <dbReference type="SAM" id="MobiDB-lite"/>
    </source>
</evidence>
<dbReference type="VEuPathDB" id="FungiDB:TRICI_000766"/>
<gene>
    <name evidence="3" type="ORF">TRICI_000766</name>
</gene>
<dbReference type="Gene3D" id="3.10.110.10">
    <property type="entry name" value="Ubiquitin Conjugating Enzyme"/>
    <property type="match status" value="1"/>
</dbReference>
<keyword evidence="4" id="KW-1185">Reference proteome</keyword>
<dbReference type="Proteomes" id="UP000761534">
    <property type="component" value="Unassembled WGS sequence"/>
</dbReference>
<dbReference type="InterPro" id="IPR000608">
    <property type="entry name" value="UBC"/>
</dbReference>
<dbReference type="AlphaFoldDB" id="A0A642VCY6"/>
<evidence type="ECO:0000313" key="3">
    <source>
        <dbReference type="EMBL" id="KAA8917094.1"/>
    </source>
</evidence>
<proteinExistence type="predicted"/>
<accession>A0A642VCY6</accession>
<dbReference type="InterPro" id="IPR016135">
    <property type="entry name" value="UBQ-conjugating_enzyme/RWD"/>
</dbReference>
<protein>
    <recommendedName>
        <fullName evidence="2">UBC core domain-containing protein</fullName>
    </recommendedName>
</protein>